<dbReference type="Gene3D" id="3.20.20.60">
    <property type="entry name" value="Phosphoenolpyruvate-binding domains"/>
    <property type="match status" value="1"/>
</dbReference>
<comment type="similarity">
    <text evidence="2">Belongs to the HpcH/HpaI aldolase family.</text>
</comment>
<evidence type="ECO:0000256" key="2">
    <source>
        <dbReference type="ARBA" id="ARBA00005568"/>
    </source>
</evidence>
<dbReference type="InterPro" id="IPR005000">
    <property type="entry name" value="Aldolase/citrate-lyase_domain"/>
</dbReference>
<evidence type="ECO:0000256" key="4">
    <source>
        <dbReference type="ARBA" id="ARBA00022842"/>
    </source>
</evidence>
<dbReference type="RefSeq" id="WP_132882835.1">
    <property type="nucleotide sequence ID" value="NZ_JBBGZA010000001.1"/>
</dbReference>
<evidence type="ECO:0000313" key="7">
    <source>
        <dbReference type="Proteomes" id="UP001380365"/>
    </source>
</evidence>
<evidence type="ECO:0000256" key="3">
    <source>
        <dbReference type="ARBA" id="ARBA00022723"/>
    </source>
</evidence>
<name>A0ABU8Q5Y4_9SPHN</name>
<keyword evidence="6" id="KW-0456">Lyase</keyword>
<keyword evidence="7" id="KW-1185">Reference proteome</keyword>
<dbReference type="SUPFAM" id="SSF51621">
    <property type="entry name" value="Phosphoenolpyruvate/pyruvate domain"/>
    <property type="match status" value="1"/>
</dbReference>
<gene>
    <name evidence="6" type="ORF">WH159_08735</name>
</gene>
<sequence>MRLRSLLFVPADRPERFAKAAASGADAIILDLEDSVHPDAKDVAAREVAVSLEQPVDNVLRLVRINPLDTGRLDADLAAARRADGIVLPKAEGSASIRRLVDRLGGEGPPVLPIATETPAAIFALGSYSEVADHLLGISWGAEDLPAAIGAATSREEDGRYTPPYEMVRALALFGAHAAGVAAIDTVYPALADQDGLVRYAARAARDGFTGMLALHPAQVPVINAAFTPTPDQLEEARAVIAAFAAAPGAGVLRYKGRMLDAPHLKQAQRLLARASA</sequence>
<dbReference type="Proteomes" id="UP001380365">
    <property type="component" value="Unassembled WGS sequence"/>
</dbReference>
<dbReference type="GO" id="GO:0016829">
    <property type="term" value="F:lyase activity"/>
    <property type="evidence" value="ECO:0007669"/>
    <property type="project" value="UniProtKB-KW"/>
</dbReference>
<accession>A0ABU8Q5Y4</accession>
<dbReference type="EMBL" id="JBBGZA010000001">
    <property type="protein sequence ID" value="MEJ5094628.1"/>
    <property type="molecule type" value="Genomic_DNA"/>
</dbReference>
<dbReference type="InterPro" id="IPR015813">
    <property type="entry name" value="Pyrv/PenolPyrv_kinase-like_dom"/>
</dbReference>
<keyword evidence="4" id="KW-0460">Magnesium</keyword>
<keyword evidence="3" id="KW-0479">Metal-binding</keyword>
<dbReference type="Pfam" id="PF03328">
    <property type="entry name" value="HpcH_HpaI"/>
    <property type="match status" value="1"/>
</dbReference>
<dbReference type="PANTHER" id="PTHR32308">
    <property type="entry name" value="LYASE BETA SUBUNIT, PUTATIVE (AFU_ORTHOLOGUE AFUA_4G13030)-RELATED"/>
    <property type="match status" value="1"/>
</dbReference>
<protein>
    <submittedName>
        <fullName evidence="6">CoA ester lyase</fullName>
    </submittedName>
</protein>
<proteinExistence type="inferred from homology"/>
<evidence type="ECO:0000259" key="5">
    <source>
        <dbReference type="Pfam" id="PF03328"/>
    </source>
</evidence>
<comment type="caution">
    <text evidence="6">The sequence shown here is derived from an EMBL/GenBank/DDBJ whole genome shotgun (WGS) entry which is preliminary data.</text>
</comment>
<dbReference type="InterPro" id="IPR011206">
    <property type="entry name" value="Citrate_lyase_beta/mcl1/mcl2"/>
</dbReference>
<organism evidence="6 7">
    <name type="scientific">Sphingomonas molluscorum</name>
    <dbReference type="NCBI Taxonomy" id="418184"/>
    <lineage>
        <taxon>Bacteria</taxon>
        <taxon>Pseudomonadati</taxon>
        <taxon>Pseudomonadota</taxon>
        <taxon>Alphaproteobacteria</taxon>
        <taxon>Sphingomonadales</taxon>
        <taxon>Sphingomonadaceae</taxon>
        <taxon>Sphingomonas</taxon>
    </lineage>
</organism>
<dbReference type="PANTHER" id="PTHR32308:SF0">
    <property type="entry name" value="HPCH_HPAI ALDOLASE_CITRATE LYASE DOMAIN-CONTAINING PROTEIN"/>
    <property type="match status" value="1"/>
</dbReference>
<dbReference type="PIRSF" id="PIRSF015582">
    <property type="entry name" value="Cit_lyase_B"/>
    <property type="match status" value="1"/>
</dbReference>
<dbReference type="InterPro" id="IPR040442">
    <property type="entry name" value="Pyrv_kinase-like_dom_sf"/>
</dbReference>
<reference evidence="6 7" key="1">
    <citation type="submission" date="2023-12" db="EMBL/GenBank/DDBJ databases">
        <title>Gut-associated functions are favored during microbiome assembly across C. elegans life.</title>
        <authorList>
            <person name="Zimmermann J."/>
        </authorList>
    </citation>
    <scope>NUCLEOTIDE SEQUENCE [LARGE SCALE GENOMIC DNA]</scope>
    <source>
        <strain evidence="6 7">JUb134</strain>
    </source>
</reference>
<comment type="cofactor">
    <cofactor evidence="1">
        <name>Mg(2+)</name>
        <dbReference type="ChEBI" id="CHEBI:18420"/>
    </cofactor>
</comment>
<evidence type="ECO:0000313" key="6">
    <source>
        <dbReference type="EMBL" id="MEJ5094628.1"/>
    </source>
</evidence>
<evidence type="ECO:0000256" key="1">
    <source>
        <dbReference type="ARBA" id="ARBA00001946"/>
    </source>
</evidence>
<feature type="domain" description="HpcH/HpaI aldolase/citrate lyase" evidence="5">
    <location>
        <begin position="4"/>
        <end position="217"/>
    </location>
</feature>